<dbReference type="EMBL" id="JAWWNJ010000004">
    <property type="protein sequence ID" value="KAK7057770.1"/>
    <property type="molecule type" value="Genomic_DNA"/>
</dbReference>
<comment type="caution">
    <text evidence="1">The sequence shown here is derived from an EMBL/GenBank/DDBJ whole genome shotgun (WGS) entry which is preliminary data.</text>
</comment>
<keyword evidence="2" id="KW-1185">Reference proteome</keyword>
<proteinExistence type="predicted"/>
<evidence type="ECO:0008006" key="3">
    <source>
        <dbReference type="Google" id="ProtNLM"/>
    </source>
</evidence>
<dbReference type="InterPro" id="IPR011008">
    <property type="entry name" value="Dimeric_a/b-barrel"/>
</dbReference>
<reference evidence="1 2" key="1">
    <citation type="journal article" date="2024" name="J Genomics">
        <title>Draft genome sequencing and assembly of Favolaschia claudopus CIRM-BRFM 2984 isolated from oak limbs.</title>
        <authorList>
            <person name="Navarro D."/>
            <person name="Drula E."/>
            <person name="Chaduli D."/>
            <person name="Cazenave R."/>
            <person name="Ahrendt S."/>
            <person name="Wang J."/>
            <person name="Lipzen A."/>
            <person name="Daum C."/>
            <person name="Barry K."/>
            <person name="Grigoriev I.V."/>
            <person name="Favel A."/>
            <person name="Rosso M.N."/>
            <person name="Martin F."/>
        </authorList>
    </citation>
    <scope>NUCLEOTIDE SEQUENCE [LARGE SCALE GENOMIC DNA]</scope>
    <source>
        <strain evidence="1 2">CIRM-BRFM 2984</strain>
    </source>
</reference>
<protein>
    <recommendedName>
        <fullName evidence="3">EthD domain-containing protein</fullName>
    </recommendedName>
</protein>
<sequence length="200" mass="22284">MTNCIDVAETLKPILGHPSPDPAVYRTLDDTSQRVLAIFCVVHSQINVPEVNSTLLGPDLDIRLYETVPSAVKIVVPTSPGKHYMVFNGMTPNDDAESEFNDWYTEEHIPMLSVAPGWRSSNRFRVISTAATSSDSSSAVASPPQYMALHEWSSLDVFESAEFKAATTTSWRTKVVMEQVNKKERYLLEYVGTIQDLART</sequence>
<accession>A0AAW0E0U4</accession>
<name>A0AAW0E0U4_9AGAR</name>
<gene>
    <name evidence="1" type="ORF">R3P38DRAFT_2842939</name>
</gene>
<organism evidence="1 2">
    <name type="scientific">Favolaschia claudopus</name>
    <dbReference type="NCBI Taxonomy" id="2862362"/>
    <lineage>
        <taxon>Eukaryota</taxon>
        <taxon>Fungi</taxon>
        <taxon>Dikarya</taxon>
        <taxon>Basidiomycota</taxon>
        <taxon>Agaricomycotina</taxon>
        <taxon>Agaricomycetes</taxon>
        <taxon>Agaricomycetidae</taxon>
        <taxon>Agaricales</taxon>
        <taxon>Marasmiineae</taxon>
        <taxon>Mycenaceae</taxon>
        <taxon>Favolaschia</taxon>
    </lineage>
</organism>
<evidence type="ECO:0000313" key="1">
    <source>
        <dbReference type="EMBL" id="KAK7057770.1"/>
    </source>
</evidence>
<evidence type="ECO:0000313" key="2">
    <source>
        <dbReference type="Proteomes" id="UP001362999"/>
    </source>
</evidence>
<dbReference type="SUPFAM" id="SSF54909">
    <property type="entry name" value="Dimeric alpha+beta barrel"/>
    <property type="match status" value="1"/>
</dbReference>
<dbReference type="AlphaFoldDB" id="A0AAW0E0U4"/>
<dbReference type="Gene3D" id="3.30.70.100">
    <property type="match status" value="1"/>
</dbReference>
<dbReference type="Proteomes" id="UP001362999">
    <property type="component" value="Unassembled WGS sequence"/>
</dbReference>